<sequence>MTLGADLDLSMEKSSLNLPGHPYSRFWTHTGCASLPNALNLIKFSFNFQEASELRGFIPLVKAFIAQLSGTIESSSLVESGLSTLDCGNHWFSRAGLCYDLATHISTFSIISIAFIIKLVHIIGNLFLIALQIKLSMRKTIVTTIVGSFFLNGKLTSQPKRNLFIVLGQTVVSLITIQLLVSVGHDICGDVGGI</sequence>
<reference evidence="2 3" key="1">
    <citation type="journal article" date="2021" name="BMC Genomics">
        <title>Datura genome reveals duplications of psychoactive alkaloid biosynthetic genes and high mutation rate following tissue culture.</title>
        <authorList>
            <person name="Rajewski A."/>
            <person name="Carter-House D."/>
            <person name="Stajich J."/>
            <person name="Litt A."/>
        </authorList>
    </citation>
    <scope>NUCLEOTIDE SEQUENCE [LARGE SCALE GENOMIC DNA]</scope>
    <source>
        <strain evidence="2">AR-01</strain>
    </source>
</reference>
<proteinExistence type="predicted"/>
<keyword evidence="1" id="KW-0472">Membrane</keyword>
<keyword evidence="1" id="KW-1133">Transmembrane helix</keyword>
<feature type="transmembrane region" description="Helical" evidence="1">
    <location>
        <begin position="108"/>
        <end position="131"/>
    </location>
</feature>
<dbReference type="Proteomes" id="UP000823775">
    <property type="component" value="Unassembled WGS sequence"/>
</dbReference>
<gene>
    <name evidence="2" type="ORF">HAX54_051647</name>
</gene>
<evidence type="ECO:0000313" key="2">
    <source>
        <dbReference type="EMBL" id="MCD7463886.1"/>
    </source>
</evidence>
<feature type="transmembrane region" description="Helical" evidence="1">
    <location>
        <begin position="163"/>
        <end position="181"/>
    </location>
</feature>
<keyword evidence="3" id="KW-1185">Reference proteome</keyword>
<evidence type="ECO:0000256" key="1">
    <source>
        <dbReference type="SAM" id="Phobius"/>
    </source>
</evidence>
<keyword evidence="1" id="KW-0812">Transmembrane</keyword>
<organism evidence="2 3">
    <name type="scientific">Datura stramonium</name>
    <name type="common">Jimsonweed</name>
    <name type="synonym">Common thornapple</name>
    <dbReference type="NCBI Taxonomy" id="4076"/>
    <lineage>
        <taxon>Eukaryota</taxon>
        <taxon>Viridiplantae</taxon>
        <taxon>Streptophyta</taxon>
        <taxon>Embryophyta</taxon>
        <taxon>Tracheophyta</taxon>
        <taxon>Spermatophyta</taxon>
        <taxon>Magnoliopsida</taxon>
        <taxon>eudicotyledons</taxon>
        <taxon>Gunneridae</taxon>
        <taxon>Pentapetalae</taxon>
        <taxon>asterids</taxon>
        <taxon>lamiids</taxon>
        <taxon>Solanales</taxon>
        <taxon>Solanaceae</taxon>
        <taxon>Solanoideae</taxon>
        <taxon>Datureae</taxon>
        <taxon>Datura</taxon>
    </lineage>
</organism>
<protein>
    <submittedName>
        <fullName evidence="2">Uncharacterized protein</fullName>
    </submittedName>
</protein>
<evidence type="ECO:0000313" key="3">
    <source>
        <dbReference type="Proteomes" id="UP000823775"/>
    </source>
</evidence>
<accession>A0ABS8SXW7</accession>
<name>A0ABS8SXW7_DATST</name>
<dbReference type="EMBL" id="JACEIK010000923">
    <property type="protein sequence ID" value="MCD7463886.1"/>
    <property type="molecule type" value="Genomic_DNA"/>
</dbReference>
<comment type="caution">
    <text evidence="2">The sequence shown here is derived from an EMBL/GenBank/DDBJ whole genome shotgun (WGS) entry which is preliminary data.</text>
</comment>